<protein>
    <recommendedName>
        <fullName evidence="1">Glycosyltransferase 2-like domain-containing protein</fullName>
    </recommendedName>
</protein>
<feature type="domain" description="Glycosyltransferase 2-like" evidence="1">
    <location>
        <begin position="4"/>
        <end position="118"/>
    </location>
</feature>
<dbReference type="Gene3D" id="3.90.550.10">
    <property type="entry name" value="Spore Coat Polysaccharide Biosynthesis Protein SpsA, Chain A"/>
    <property type="match status" value="1"/>
</dbReference>
<dbReference type="CDD" id="cd02511">
    <property type="entry name" value="Beta4Glucosyltransferase"/>
    <property type="match status" value="1"/>
</dbReference>
<dbReference type="PANTHER" id="PTHR43630:SF2">
    <property type="entry name" value="GLYCOSYLTRANSFERASE"/>
    <property type="match status" value="1"/>
</dbReference>
<evidence type="ECO:0000313" key="3">
    <source>
        <dbReference type="Proteomes" id="UP001139263"/>
    </source>
</evidence>
<accession>A0A9X2AEX9</accession>
<dbReference type="Proteomes" id="UP001139263">
    <property type="component" value="Unassembled WGS sequence"/>
</dbReference>
<dbReference type="RefSeq" id="WP_241713829.1">
    <property type="nucleotide sequence ID" value="NZ_JALBUF010000004.1"/>
</dbReference>
<dbReference type="PANTHER" id="PTHR43630">
    <property type="entry name" value="POLY-BETA-1,6-N-ACETYL-D-GLUCOSAMINE SYNTHASE"/>
    <property type="match status" value="1"/>
</dbReference>
<evidence type="ECO:0000259" key="1">
    <source>
        <dbReference type="Pfam" id="PF00535"/>
    </source>
</evidence>
<gene>
    <name evidence="2" type="ORF">MM817_01753</name>
</gene>
<sequence>MLLSACIIAKNEALTLRKCLESLQGVADEIIVIDTGSTDQTMDIAREFGCIIHEFEWCNDFSAARNESLRYAQGNFILVIDADEYLDSKERLHVREFLTQTDAEGIFVISKSYLGSLTHLSSAVPIRVMRIFRRGHLYSGAIHEQIADSVFHHGGAMATLDLTLHHLGYTDEFLARRSKTSRNTALLEQELKQDPTNVFQQSNLIVEYMMQRDWEKAYQLANHTWQELKRKSPTTWPNFTPRIVLNLITIEWELGKRDQAIHSAREGIHLFPWYTDLLRRYASFLMQHNKVADAVKILMRCREQGDTTPNLIESVEGSGTYLASYDLAMAWALLGDDLSSRRYFLQAFQENKALEAAIIPIVMLAPNDPTFLHEHFESRLWDAHTYGNYAEAYAIAGFSDADNVISRAVAAFGETESTHRARMALLYSQGYEALLQYTENHPEEINWLLLGIYELEHVRVNTAYWALQQGGFRGQYIVALDQSQKTQPAVKWTVTPIIREMIAMRAEQFLVSHLKNATDIDNVWVQLKYSPIKQVLVQINWTGHTAWQCEMNALRALQEKKMEKVPTWLKKARSIQPTVTQTIMACNLAWSRGDHQTARKLLYEGKTMFPQSEMLKYLSSLIHNQTSPQQVMKNMKSKSPCDR</sequence>
<dbReference type="EMBL" id="JALBUF010000004">
    <property type="protein sequence ID" value="MCI0183476.1"/>
    <property type="molecule type" value="Genomic_DNA"/>
</dbReference>
<dbReference type="InterPro" id="IPR001173">
    <property type="entry name" value="Glyco_trans_2-like"/>
</dbReference>
<organism evidence="2 3">
    <name type="scientific">Sulfoacidibacillus ferrooxidans</name>
    <dbReference type="NCBI Taxonomy" id="2005001"/>
    <lineage>
        <taxon>Bacteria</taxon>
        <taxon>Bacillati</taxon>
        <taxon>Bacillota</taxon>
        <taxon>Bacilli</taxon>
        <taxon>Bacillales</taxon>
        <taxon>Alicyclobacillaceae</taxon>
        <taxon>Sulfoacidibacillus</taxon>
    </lineage>
</organism>
<comment type="caution">
    <text evidence="2">The sequence shown here is derived from an EMBL/GenBank/DDBJ whole genome shotgun (WGS) entry which is preliminary data.</text>
</comment>
<keyword evidence="3" id="KW-1185">Reference proteome</keyword>
<proteinExistence type="predicted"/>
<evidence type="ECO:0000313" key="2">
    <source>
        <dbReference type="EMBL" id="MCI0183476.1"/>
    </source>
</evidence>
<dbReference type="InterPro" id="IPR029044">
    <property type="entry name" value="Nucleotide-diphossugar_trans"/>
</dbReference>
<name>A0A9X2AEX9_9BACL</name>
<reference evidence="2" key="1">
    <citation type="submission" date="2022-03" db="EMBL/GenBank/DDBJ databases">
        <title>Draft Genome Sequence of Firmicute Strain S0AB, a Heterotrophic Iron/Sulfur-Oxidizing Extreme Acidophile.</title>
        <authorList>
            <person name="Vergara E."/>
            <person name="Pakostova E."/>
            <person name="Johnson D.B."/>
            <person name="Holmes D.S."/>
        </authorList>
    </citation>
    <scope>NUCLEOTIDE SEQUENCE</scope>
    <source>
        <strain evidence="2">S0AB</strain>
    </source>
</reference>
<dbReference type="SUPFAM" id="SSF53448">
    <property type="entry name" value="Nucleotide-diphospho-sugar transferases"/>
    <property type="match status" value="1"/>
</dbReference>
<dbReference type="AlphaFoldDB" id="A0A9X2AEX9"/>
<dbReference type="SUPFAM" id="SSF48452">
    <property type="entry name" value="TPR-like"/>
    <property type="match status" value="1"/>
</dbReference>
<dbReference type="Gene3D" id="1.25.40.10">
    <property type="entry name" value="Tetratricopeptide repeat domain"/>
    <property type="match status" value="1"/>
</dbReference>
<dbReference type="InterPro" id="IPR011990">
    <property type="entry name" value="TPR-like_helical_dom_sf"/>
</dbReference>
<dbReference type="Pfam" id="PF00535">
    <property type="entry name" value="Glycos_transf_2"/>
    <property type="match status" value="1"/>
</dbReference>